<evidence type="ECO:0000313" key="5">
    <source>
        <dbReference type="EMBL" id="WNH13841.1"/>
    </source>
</evidence>
<keyword evidence="1" id="KW-0378">Hydrolase</keyword>
<dbReference type="PROSITE" id="PS51760">
    <property type="entry name" value="GH10_2"/>
    <property type="match status" value="1"/>
</dbReference>
<dbReference type="PROSITE" id="PS51257">
    <property type="entry name" value="PROKAR_LIPOPROTEIN"/>
    <property type="match status" value="1"/>
</dbReference>
<protein>
    <submittedName>
        <fullName evidence="5">Endo-1,4-beta-xylanase</fullName>
    </submittedName>
</protein>
<keyword evidence="6" id="KW-1185">Reference proteome</keyword>
<dbReference type="InterPro" id="IPR001000">
    <property type="entry name" value="GH10_dom"/>
</dbReference>
<proteinExistence type="predicted"/>
<evidence type="ECO:0000313" key="6">
    <source>
        <dbReference type="Proteomes" id="UP001303407"/>
    </source>
</evidence>
<organism evidence="5 6">
    <name type="scientific">Thalassobellus suaedae</name>
    <dbReference type="NCBI Taxonomy" id="3074124"/>
    <lineage>
        <taxon>Bacteria</taxon>
        <taxon>Pseudomonadati</taxon>
        <taxon>Bacteroidota</taxon>
        <taxon>Flavobacteriia</taxon>
        <taxon>Flavobacteriales</taxon>
        <taxon>Flavobacteriaceae</taxon>
        <taxon>Thalassobellus</taxon>
    </lineage>
</organism>
<dbReference type="Gene3D" id="3.20.20.80">
    <property type="entry name" value="Glycosidases"/>
    <property type="match status" value="1"/>
</dbReference>
<sequence length="120" mass="14017">MLKYITLVVLVLFMSCSKSEDDTGLLIHFSEVDLTVNKDKALTRLTTERLNAQKERYKQLATIYKTIHEAQQFGITFWGMRDTDSWLLDFYNNQSEWPLLFNSGYNYKLALFGFLDGLTN</sequence>
<evidence type="ECO:0000256" key="2">
    <source>
        <dbReference type="ARBA" id="ARBA00023277"/>
    </source>
</evidence>
<dbReference type="InterPro" id="IPR017853">
    <property type="entry name" value="GH"/>
</dbReference>
<dbReference type="Proteomes" id="UP001303407">
    <property type="component" value="Chromosome"/>
</dbReference>
<dbReference type="EMBL" id="CP134536">
    <property type="protein sequence ID" value="WNH13841.1"/>
    <property type="molecule type" value="Genomic_DNA"/>
</dbReference>
<accession>A0ABY9Y6G2</accession>
<evidence type="ECO:0000256" key="3">
    <source>
        <dbReference type="ARBA" id="ARBA00023326"/>
    </source>
</evidence>
<dbReference type="RefSeq" id="WP_415863826.1">
    <property type="nucleotide sequence ID" value="NZ_CP134536.1"/>
</dbReference>
<evidence type="ECO:0000259" key="4">
    <source>
        <dbReference type="PROSITE" id="PS51760"/>
    </source>
</evidence>
<dbReference type="Pfam" id="PF00331">
    <property type="entry name" value="Glyco_hydro_10"/>
    <property type="match status" value="1"/>
</dbReference>
<keyword evidence="2" id="KW-0119">Carbohydrate metabolism</keyword>
<feature type="domain" description="GH10" evidence="4">
    <location>
        <begin position="1"/>
        <end position="117"/>
    </location>
</feature>
<name>A0ABY9Y6G2_9FLAO</name>
<keyword evidence="3" id="KW-0624">Polysaccharide degradation</keyword>
<gene>
    <name evidence="5" type="ORF">RHP49_06175</name>
</gene>
<evidence type="ECO:0000256" key="1">
    <source>
        <dbReference type="ARBA" id="ARBA00022801"/>
    </source>
</evidence>
<reference evidence="5 6" key="1">
    <citation type="submission" date="2023-09" db="EMBL/GenBank/DDBJ databases">
        <title>Thalassobella suaedae gen. nov., sp. nov., a marine bacterium of the family Flavobacteriaceae isolated from a halophyte Suaeda japonica.</title>
        <authorList>
            <person name="Lee S.Y."/>
            <person name="Hwang C.Y."/>
        </authorList>
    </citation>
    <scope>NUCLEOTIDE SEQUENCE [LARGE SCALE GENOMIC DNA]</scope>
    <source>
        <strain evidence="5 6">HL-DH10</strain>
    </source>
</reference>
<dbReference type="SUPFAM" id="SSF51445">
    <property type="entry name" value="(Trans)glycosidases"/>
    <property type="match status" value="1"/>
</dbReference>